<dbReference type="InterPro" id="IPR000045">
    <property type="entry name" value="Prepilin_IV_endopep_pep"/>
</dbReference>
<organism evidence="10 11">
    <name type="scientific">Candidatus Berkelbacteria bacterium Licking1014_96</name>
    <dbReference type="NCBI Taxonomy" id="2017149"/>
    <lineage>
        <taxon>Bacteria</taxon>
        <taxon>Candidatus Berkelbacteria</taxon>
    </lineage>
</organism>
<feature type="domain" description="Prepilin peptidase A24 N-terminal" evidence="9">
    <location>
        <begin position="29"/>
        <end position="113"/>
    </location>
</feature>
<dbReference type="AlphaFoldDB" id="A0A554LFR7"/>
<evidence type="ECO:0000256" key="3">
    <source>
        <dbReference type="ARBA" id="ARBA00022475"/>
    </source>
</evidence>
<feature type="transmembrane region" description="Helical" evidence="7">
    <location>
        <begin position="97"/>
        <end position="115"/>
    </location>
</feature>
<dbReference type="PANTHER" id="PTHR30487:SF0">
    <property type="entry name" value="PREPILIN LEADER PEPTIDASE_N-METHYLTRANSFERASE-RELATED"/>
    <property type="match status" value="1"/>
</dbReference>
<feature type="domain" description="Prepilin type IV endopeptidase peptidase" evidence="8">
    <location>
        <begin position="131"/>
        <end position="236"/>
    </location>
</feature>
<dbReference type="InterPro" id="IPR050882">
    <property type="entry name" value="Prepilin_peptidase/N-MTase"/>
</dbReference>
<keyword evidence="3" id="KW-1003">Cell membrane</keyword>
<evidence type="ECO:0000256" key="4">
    <source>
        <dbReference type="ARBA" id="ARBA00022692"/>
    </source>
</evidence>
<evidence type="ECO:0000313" key="10">
    <source>
        <dbReference type="EMBL" id="TSC91489.1"/>
    </source>
</evidence>
<dbReference type="EMBL" id="VMGH01000034">
    <property type="protein sequence ID" value="TSC91489.1"/>
    <property type="molecule type" value="Genomic_DNA"/>
</dbReference>
<dbReference type="Gene3D" id="1.20.120.1220">
    <property type="match status" value="1"/>
</dbReference>
<dbReference type="GO" id="GO:0004190">
    <property type="term" value="F:aspartic-type endopeptidase activity"/>
    <property type="evidence" value="ECO:0007669"/>
    <property type="project" value="InterPro"/>
</dbReference>
<dbReference type="PANTHER" id="PTHR30487">
    <property type="entry name" value="TYPE 4 PREPILIN-LIKE PROTEINS LEADER PEPTIDE-PROCESSING ENZYME"/>
    <property type="match status" value="1"/>
</dbReference>
<keyword evidence="4 7" id="KW-0812">Transmembrane</keyword>
<evidence type="ECO:0000256" key="7">
    <source>
        <dbReference type="SAM" id="Phobius"/>
    </source>
</evidence>
<dbReference type="GO" id="GO:0008168">
    <property type="term" value="F:methyltransferase activity"/>
    <property type="evidence" value="ECO:0007669"/>
    <property type="project" value="UniProtKB-KW"/>
</dbReference>
<feature type="transmembrane region" description="Helical" evidence="7">
    <location>
        <begin position="255"/>
        <end position="275"/>
    </location>
</feature>
<dbReference type="GO" id="GO:0032259">
    <property type="term" value="P:methylation"/>
    <property type="evidence" value="ECO:0007669"/>
    <property type="project" value="UniProtKB-KW"/>
</dbReference>
<feature type="transmembrane region" description="Helical" evidence="7">
    <location>
        <begin position="122"/>
        <end position="140"/>
    </location>
</feature>
<name>A0A554LFR7_9BACT</name>
<dbReference type="Pfam" id="PF06750">
    <property type="entry name" value="A24_N_bact"/>
    <property type="match status" value="1"/>
</dbReference>
<comment type="caution">
    <text evidence="10">The sequence shown here is derived from an EMBL/GenBank/DDBJ whole genome shotgun (WGS) entry which is preliminary data.</text>
</comment>
<proteinExistence type="inferred from homology"/>
<keyword evidence="6 7" id="KW-0472">Membrane</keyword>
<evidence type="ECO:0000256" key="5">
    <source>
        <dbReference type="ARBA" id="ARBA00022989"/>
    </source>
</evidence>
<gene>
    <name evidence="10" type="ORF">CEN92_243</name>
</gene>
<dbReference type="Proteomes" id="UP000318296">
    <property type="component" value="Unassembled WGS sequence"/>
</dbReference>
<evidence type="ECO:0000259" key="8">
    <source>
        <dbReference type="Pfam" id="PF01478"/>
    </source>
</evidence>
<accession>A0A554LFR7</accession>
<evidence type="ECO:0000256" key="1">
    <source>
        <dbReference type="ARBA" id="ARBA00004651"/>
    </source>
</evidence>
<dbReference type="GO" id="GO:0005886">
    <property type="term" value="C:plasma membrane"/>
    <property type="evidence" value="ECO:0007669"/>
    <property type="project" value="UniProtKB-SubCell"/>
</dbReference>
<protein>
    <submittedName>
        <fullName evidence="10">Leader peptidase (Prepilin peptidase) / N-methyltransferase</fullName>
    </submittedName>
</protein>
<comment type="subcellular location">
    <subcellularLocation>
        <location evidence="1">Cell membrane</location>
        <topology evidence="1">Multi-pass membrane protein</topology>
    </subcellularLocation>
</comment>
<feature type="transmembrane region" description="Helical" evidence="7">
    <location>
        <begin position="146"/>
        <end position="165"/>
    </location>
</feature>
<reference evidence="10 11" key="1">
    <citation type="submission" date="2017-07" db="EMBL/GenBank/DDBJ databases">
        <title>Mechanisms for carbon and nitrogen cycling indicate functional differentiation within the Candidate Phyla Radiation.</title>
        <authorList>
            <person name="Danczak R.E."/>
            <person name="Johnston M.D."/>
            <person name="Kenah C."/>
            <person name="Slattery M."/>
            <person name="Wrighton K.C."/>
            <person name="Wilkins M.J."/>
        </authorList>
    </citation>
    <scope>NUCLEOTIDE SEQUENCE [LARGE SCALE GENOMIC DNA]</scope>
    <source>
        <strain evidence="10">Licking1014_96</strain>
    </source>
</reference>
<dbReference type="Pfam" id="PF01478">
    <property type="entry name" value="Peptidase_A24"/>
    <property type="match status" value="1"/>
</dbReference>
<feature type="transmembrane region" description="Helical" evidence="7">
    <location>
        <begin position="177"/>
        <end position="196"/>
    </location>
</feature>
<evidence type="ECO:0000259" key="9">
    <source>
        <dbReference type="Pfam" id="PF06750"/>
    </source>
</evidence>
<comment type="similarity">
    <text evidence="2">Belongs to the peptidase A24 family.</text>
</comment>
<dbReference type="InterPro" id="IPR010627">
    <property type="entry name" value="Prepilin_pept_A24_N"/>
</dbReference>
<keyword evidence="10" id="KW-0489">Methyltransferase</keyword>
<evidence type="ECO:0000313" key="11">
    <source>
        <dbReference type="Proteomes" id="UP000318296"/>
    </source>
</evidence>
<feature type="transmembrane region" description="Helical" evidence="7">
    <location>
        <begin position="21"/>
        <end position="43"/>
    </location>
</feature>
<evidence type="ECO:0000256" key="6">
    <source>
        <dbReference type="ARBA" id="ARBA00023136"/>
    </source>
</evidence>
<feature type="transmembrane region" description="Helical" evidence="7">
    <location>
        <begin position="216"/>
        <end position="243"/>
    </location>
</feature>
<keyword evidence="10" id="KW-0808">Transferase</keyword>
<sequence length="278" mass="31764">MEIIQGALQSSLYRNKMQINIIIYIVAFIFGAIIGSFLNVVIFRLKINKDDKAKINLRGRSKCPHCQKTLDAFELIPILSYFVLGGKCRGCKKPISYQYPLVEFISALLTVLPIYLWGFSHIYIYLIIPIFYLFIIIFFYDLKNFIIPDVLLVLLFLIILIFDIIKLGRSEISLVNLFWGVIIGGGLFLLLVIFSREKWMGWGDVKLGFLLGLLLGYPYIVVSLFLSFISGALVSIILIFAYGRKLKSQIPFAPFLILGAMIAIFWGEKIINWYLGGF</sequence>
<evidence type="ECO:0000256" key="2">
    <source>
        <dbReference type="ARBA" id="ARBA00005801"/>
    </source>
</evidence>
<dbReference type="GO" id="GO:0006465">
    <property type="term" value="P:signal peptide processing"/>
    <property type="evidence" value="ECO:0007669"/>
    <property type="project" value="TreeGrafter"/>
</dbReference>
<keyword evidence="5 7" id="KW-1133">Transmembrane helix</keyword>